<protein>
    <submittedName>
        <fullName evidence="1">Uncharacterized protein</fullName>
    </submittedName>
</protein>
<proteinExistence type="predicted"/>
<organism evidence="1 2">
    <name type="scientific">Phaseolus vulgaris</name>
    <name type="common">Kidney bean</name>
    <name type="synonym">French bean</name>
    <dbReference type="NCBI Taxonomy" id="3885"/>
    <lineage>
        <taxon>Eukaryota</taxon>
        <taxon>Viridiplantae</taxon>
        <taxon>Streptophyta</taxon>
        <taxon>Embryophyta</taxon>
        <taxon>Tracheophyta</taxon>
        <taxon>Spermatophyta</taxon>
        <taxon>Magnoliopsida</taxon>
        <taxon>eudicotyledons</taxon>
        <taxon>Gunneridae</taxon>
        <taxon>Pentapetalae</taxon>
        <taxon>rosids</taxon>
        <taxon>fabids</taxon>
        <taxon>Fabales</taxon>
        <taxon>Fabaceae</taxon>
        <taxon>Papilionoideae</taxon>
        <taxon>50 kb inversion clade</taxon>
        <taxon>NPAAA clade</taxon>
        <taxon>indigoferoid/millettioid clade</taxon>
        <taxon>Phaseoleae</taxon>
        <taxon>Phaseolus</taxon>
    </lineage>
</organism>
<name>V7AFX6_PHAVU</name>
<dbReference type="Gramene" id="ESW04517">
    <property type="protein sequence ID" value="ESW04517"/>
    <property type="gene ID" value="PHAVU_011G101600g"/>
</dbReference>
<dbReference type="AlphaFoldDB" id="V7AFX6"/>
<sequence length="167" mass="19129">MSASSQSGFENRIMFSFLSPSSVFRELFASPPKSVGVKVREVTPAGGKVPKIVFEFSNLPEGESDRRKKLLNSIDKVEEQVLQQLEILKNTASAKEADRANRNKLWMRSLVQRVMDEYSQDVRWTSFASPCHSFSKHPIYGFPDFKKQLSDCKIFVFFINYDSTFVL</sequence>
<dbReference type="Proteomes" id="UP000000226">
    <property type="component" value="Chromosome 11"/>
</dbReference>
<accession>V7AFX6</accession>
<gene>
    <name evidence="1" type="ORF">PHAVU_011G101600g</name>
</gene>
<dbReference type="EMBL" id="CM002298">
    <property type="protein sequence ID" value="ESW04517.1"/>
    <property type="molecule type" value="Genomic_DNA"/>
</dbReference>
<evidence type="ECO:0000313" key="1">
    <source>
        <dbReference type="EMBL" id="ESW04517.1"/>
    </source>
</evidence>
<evidence type="ECO:0000313" key="2">
    <source>
        <dbReference type="Proteomes" id="UP000000226"/>
    </source>
</evidence>
<reference evidence="2" key="1">
    <citation type="journal article" date="2014" name="Nat. Genet.">
        <title>A reference genome for common bean and genome-wide analysis of dual domestications.</title>
        <authorList>
            <person name="Schmutz J."/>
            <person name="McClean P.E."/>
            <person name="Mamidi S."/>
            <person name="Wu G.A."/>
            <person name="Cannon S.B."/>
            <person name="Grimwood J."/>
            <person name="Jenkins J."/>
            <person name="Shu S."/>
            <person name="Song Q."/>
            <person name="Chavarro C."/>
            <person name="Torres-Torres M."/>
            <person name="Geffroy V."/>
            <person name="Moghaddam S.M."/>
            <person name="Gao D."/>
            <person name="Abernathy B."/>
            <person name="Barry K."/>
            <person name="Blair M."/>
            <person name="Brick M.A."/>
            <person name="Chovatia M."/>
            <person name="Gepts P."/>
            <person name="Goodstein D.M."/>
            <person name="Gonzales M."/>
            <person name="Hellsten U."/>
            <person name="Hyten D.L."/>
            <person name="Jia G."/>
            <person name="Kelly J.D."/>
            <person name="Kudrna D."/>
            <person name="Lee R."/>
            <person name="Richard M.M."/>
            <person name="Miklas P.N."/>
            <person name="Osorno J.M."/>
            <person name="Rodrigues J."/>
            <person name="Thareau V."/>
            <person name="Urrea C.A."/>
            <person name="Wang M."/>
            <person name="Yu Y."/>
            <person name="Zhang M."/>
            <person name="Wing R.A."/>
            <person name="Cregan P.B."/>
            <person name="Rokhsar D.S."/>
            <person name="Jackson S.A."/>
        </authorList>
    </citation>
    <scope>NUCLEOTIDE SEQUENCE [LARGE SCALE GENOMIC DNA]</scope>
    <source>
        <strain evidence="2">cv. G19833</strain>
    </source>
</reference>
<keyword evidence="2" id="KW-1185">Reference proteome</keyword>